<evidence type="ECO:0000256" key="3">
    <source>
        <dbReference type="ARBA" id="ARBA00022679"/>
    </source>
</evidence>
<reference evidence="12" key="1">
    <citation type="submission" date="2023-01" db="EMBL/GenBank/DDBJ databases">
        <title>Metagenome sequencing of chrysophaentin producing Chrysophaeum taylorii.</title>
        <authorList>
            <person name="Davison J."/>
            <person name="Bewley C."/>
        </authorList>
    </citation>
    <scope>NUCLEOTIDE SEQUENCE</scope>
    <source>
        <strain evidence="12">NIES-1699</strain>
    </source>
</reference>
<feature type="region of interest" description="Disordered" evidence="10">
    <location>
        <begin position="313"/>
        <end position="366"/>
    </location>
</feature>
<keyword evidence="4 9" id="KW-0547">Nucleotide-binding</keyword>
<evidence type="ECO:0000256" key="6">
    <source>
        <dbReference type="ARBA" id="ARBA00022840"/>
    </source>
</evidence>
<comment type="catalytic activity">
    <reaction evidence="8">
        <text>L-seryl-[protein] + ATP = O-phospho-L-seryl-[protein] + ADP + H(+)</text>
        <dbReference type="Rhea" id="RHEA:17989"/>
        <dbReference type="Rhea" id="RHEA-COMP:9863"/>
        <dbReference type="Rhea" id="RHEA-COMP:11604"/>
        <dbReference type="ChEBI" id="CHEBI:15378"/>
        <dbReference type="ChEBI" id="CHEBI:29999"/>
        <dbReference type="ChEBI" id="CHEBI:30616"/>
        <dbReference type="ChEBI" id="CHEBI:83421"/>
        <dbReference type="ChEBI" id="CHEBI:456216"/>
        <dbReference type="EC" id="2.7.11.1"/>
    </reaction>
</comment>
<dbReference type="InterPro" id="IPR008271">
    <property type="entry name" value="Ser/Thr_kinase_AS"/>
</dbReference>
<dbReference type="InterPro" id="IPR017441">
    <property type="entry name" value="Protein_kinase_ATP_BS"/>
</dbReference>
<feature type="compositionally biased region" description="Pro residues" evidence="10">
    <location>
        <begin position="326"/>
        <end position="336"/>
    </location>
</feature>
<evidence type="ECO:0000256" key="9">
    <source>
        <dbReference type="PROSITE-ProRule" id="PRU10141"/>
    </source>
</evidence>
<evidence type="ECO:0000256" key="4">
    <source>
        <dbReference type="ARBA" id="ARBA00022741"/>
    </source>
</evidence>
<gene>
    <name evidence="12" type="ORF">CTAYLR_004100</name>
</gene>
<evidence type="ECO:0000256" key="10">
    <source>
        <dbReference type="SAM" id="MobiDB-lite"/>
    </source>
</evidence>
<dbReference type="EMBL" id="JAQMWT010000373">
    <property type="protein sequence ID" value="KAJ8602657.1"/>
    <property type="molecule type" value="Genomic_DNA"/>
</dbReference>
<feature type="compositionally biased region" description="Low complexity" evidence="10">
    <location>
        <begin position="762"/>
        <end position="775"/>
    </location>
</feature>
<comment type="catalytic activity">
    <reaction evidence="7">
        <text>L-threonyl-[protein] + ATP = O-phospho-L-threonyl-[protein] + ADP + H(+)</text>
        <dbReference type="Rhea" id="RHEA:46608"/>
        <dbReference type="Rhea" id="RHEA-COMP:11060"/>
        <dbReference type="Rhea" id="RHEA-COMP:11605"/>
        <dbReference type="ChEBI" id="CHEBI:15378"/>
        <dbReference type="ChEBI" id="CHEBI:30013"/>
        <dbReference type="ChEBI" id="CHEBI:30616"/>
        <dbReference type="ChEBI" id="CHEBI:61977"/>
        <dbReference type="ChEBI" id="CHEBI:456216"/>
        <dbReference type="EC" id="2.7.11.1"/>
    </reaction>
</comment>
<dbReference type="PANTHER" id="PTHR24356:SF1">
    <property type="entry name" value="SERINE_THREONINE-PROTEIN KINASE GREATWALL"/>
    <property type="match status" value="1"/>
</dbReference>
<comment type="caution">
    <text evidence="12">The sequence shown here is derived from an EMBL/GenBank/DDBJ whole genome shotgun (WGS) entry which is preliminary data.</text>
</comment>
<dbReference type="InterPro" id="IPR011009">
    <property type="entry name" value="Kinase-like_dom_sf"/>
</dbReference>
<dbReference type="SMART" id="SM00220">
    <property type="entry name" value="S_TKc"/>
    <property type="match status" value="1"/>
</dbReference>
<dbReference type="CDD" id="cd05123">
    <property type="entry name" value="STKc_AGC"/>
    <property type="match status" value="1"/>
</dbReference>
<feature type="domain" description="Protein kinase" evidence="11">
    <location>
        <begin position="426"/>
        <end position="693"/>
    </location>
</feature>
<dbReference type="PANTHER" id="PTHR24356">
    <property type="entry name" value="SERINE/THREONINE-PROTEIN KINASE"/>
    <property type="match status" value="1"/>
</dbReference>
<evidence type="ECO:0000313" key="12">
    <source>
        <dbReference type="EMBL" id="KAJ8602657.1"/>
    </source>
</evidence>
<dbReference type="AlphaFoldDB" id="A0AAD7UCU3"/>
<accession>A0AAD7UCU3</accession>
<dbReference type="SUPFAM" id="SSF56112">
    <property type="entry name" value="Protein kinase-like (PK-like)"/>
    <property type="match status" value="1"/>
</dbReference>
<keyword evidence="5" id="KW-0418">Kinase</keyword>
<keyword evidence="3" id="KW-0808">Transferase</keyword>
<proteinExistence type="predicted"/>
<feature type="binding site" evidence="9">
    <location>
        <position position="455"/>
    </location>
    <ligand>
        <name>ATP</name>
        <dbReference type="ChEBI" id="CHEBI:30616"/>
    </ligand>
</feature>
<feature type="compositionally biased region" description="Basic and acidic residues" evidence="10">
    <location>
        <begin position="337"/>
        <end position="351"/>
    </location>
</feature>
<dbReference type="Gene3D" id="3.30.200.20">
    <property type="entry name" value="Phosphorylase Kinase, domain 1"/>
    <property type="match status" value="1"/>
</dbReference>
<dbReference type="GO" id="GO:0004674">
    <property type="term" value="F:protein serine/threonine kinase activity"/>
    <property type="evidence" value="ECO:0007669"/>
    <property type="project" value="UniProtKB-KW"/>
</dbReference>
<feature type="compositionally biased region" description="Acidic residues" evidence="10">
    <location>
        <begin position="313"/>
        <end position="324"/>
    </location>
</feature>
<dbReference type="Pfam" id="PF00069">
    <property type="entry name" value="Pkinase"/>
    <property type="match status" value="1"/>
</dbReference>
<evidence type="ECO:0000256" key="8">
    <source>
        <dbReference type="ARBA" id="ARBA00048679"/>
    </source>
</evidence>
<evidence type="ECO:0000256" key="2">
    <source>
        <dbReference type="ARBA" id="ARBA00022527"/>
    </source>
</evidence>
<dbReference type="PROSITE" id="PS00108">
    <property type="entry name" value="PROTEIN_KINASE_ST"/>
    <property type="match status" value="1"/>
</dbReference>
<keyword evidence="2" id="KW-0723">Serine/threonine-protein kinase</keyword>
<keyword evidence="13" id="KW-1185">Reference proteome</keyword>
<dbReference type="InterPro" id="IPR050236">
    <property type="entry name" value="Ser_Thr_kinase_AGC"/>
</dbReference>
<dbReference type="GO" id="GO:0005524">
    <property type="term" value="F:ATP binding"/>
    <property type="evidence" value="ECO:0007669"/>
    <property type="project" value="UniProtKB-UniRule"/>
</dbReference>
<keyword evidence="6 9" id="KW-0067">ATP-binding</keyword>
<evidence type="ECO:0000256" key="5">
    <source>
        <dbReference type="ARBA" id="ARBA00022777"/>
    </source>
</evidence>
<sequence>MEWSSSIEEDKAWLLRSKEVEWDAIESKVEEPERVVATAQVCAYELDADESWRELARGEWMMLYLVEGSANMLRIAAVDPATGELAIASTVGPDAQLDFADAEGEVTTRATTFGELSCGEDLPMFGVRFGDSEQGLEFSRALRTAAKMMPRKEESVEEARATLRAIGFDVESIEAAFRALGAATADALANWIIETEVVEEDEFSDVTFTREAFSLTAWTLVEEAARATLTALDSDSSELDDPERITRAASNAAKLARQLLFDGDKRRDGFWVWVTQRAAKQANLGREPGQRASQCLSSIRSDVETRVASAVLLEEEEEEEEEEPPAIIPRTPPPPPPEEKVEEIPEEKVEAHPPPPPTPEHKAPSKLRRTALASAIFRINPMMMKRKKKKEVVADDHPSDLVERAMRRAGAANLELSAQPFVPADFEPYRVLGRGSFGVVALAKRRSDGQIFAIKVLEKRRLVGQRAESMARLERDVLDRLSQQRTMPFVARLRFAFHSASKLYIAMDFYPNGSLHSVLAKDSQTRRYGRRAAKMVATQLACALEHVHKACVIHRDVKPSNVLVDARGHVALSDFGLATRVSVRGGDLRKRSFVGTIDYAAPELLLKSSTRYNHAVDCWALGCLVFEMCAGQPPFHAATTRETFARIVRAEPKWKTIVNLKDETRHALELLLQKDPKLRLGADGFYNKVHWFSGPIWGDAIGANEPPLETFLRDAKVRQPDLRVKDPEAAGLFSEDTAAALLLGSSSRDAFGGFGRPPSARPQQQQQPPQQTVYV</sequence>
<dbReference type="EC" id="2.7.11.1" evidence="1"/>
<dbReference type="PROSITE" id="PS50011">
    <property type="entry name" value="PROTEIN_KINASE_DOM"/>
    <property type="match status" value="1"/>
</dbReference>
<dbReference type="InterPro" id="IPR045270">
    <property type="entry name" value="STKc_AGC"/>
</dbReference>
<feature type="region of interest" description="Disordered" evidence="10">
    <location>
        <begin position="749"/>
        <end position="775"/>
    </location>
</feature>
<dbReference type="InterPro" id="IPR000719">
    <property type="entry name" value="Prot_kinase_dom"/>
</dbReference>
<evidence type="ECO:0000256" key="1">
    <source>
        <dbReference type="ARBA" id="ARBA00012513"/>
    </source>
</evidence>
<evidence type="ECO:0000256" key="7">
    <source>
        <dbReference type="ARBA" id="ARBA00047899"/>
    </source>
</evidence>
<organism evidence="12 13">
    <name type="scientific">Chrysophaeum taylorii</name>
    <dbReference type="NCBI Taxonomy" id="2483200"/>
    <lineage>
        <taxon>Eukaryota</taxon>
        <taxon>Sar</taxon>
        <taxon>Stramenopiles</taxon>
        <taxon>Ochrophyta</taxon>
        <taxon>Pelagophyceae</taxon>
        <taxon>Pelagomonadales</taxon>
        <taxon>Pelagomonadaceae</taxon>
        <taxon>Chrysophaeum</taxon>
    </lineage>
</organism>
<evidence type="ECO:0000259" key="11">
    <source>
        <dbReference type="PROSITE" id="PS50011"/>
    </source>
</evidence>
<dbReference type="Proteomes" id="UP001230188">
    <property type="component" value="Unassembled WGS sequence"/>
</dbReference>
<protein>
    <recommendedName>
        <fullName evidence="1">non-specific serine/threonine protein kinase</fullName>
        <ecNumber evidence="1">2.7.11.1</ecNumber>
    </recommendedName>
</protein>
<name>A0AAD7UCU3_9STRA</name>
<evidence type="ECO:0000313" key="13">
    <source>
        <dbReference type="Proteomes" id="UP001230188"/>
    </source>
</evidence>
<dbReference type="Gene3D" id="1.10.510.10">
    <property type="entry name" value="Transferase(Phosphotransferase) domain 1"/>
    <property type="match status" value="1"/>
</dbReference>
<dbReference type="GO" id="GO:0035556">
    <property type="term" value="P:intracellular signal transduction"/>
    <property type="evidence" value="ECO:0007669"/>
    <property type="project" value="TreeGrafter"/>
</dbReference>
<dbReference type="PROSITE" id="PS00107">
    <property type="entry name" value="PROTEIN_KINASE_ATP"/>
    <property type="match status" value="1"/>
</dbReference>